<reference evidence="1 2" key="1">
    <citation type="journal article" date="2022" name="bioRxiv">
        <title>The genome of the oomycete Peronosclerospora sorghi, a cosmopolitan pathogen of maize and sorghum, is inflated with dispersed pseudogenes.</title>
        <authorList>
            <person name="Fletcher K."/>
            <person name="Martin F."/>
            <person name="Isakeit T."/>
            <person name="Cavanaugh K."/>
            <person name="Magill C."/>
            <person name="Michelmore R."/>
        </authorList>
    </citation>
    <scope>NUCLEOTIDE SEQUENCE [LARGE SCALE GENOMIC DNA]</scope>
    <source>
        <strain evidence="1">P6</strain>
    </source>
</reference>
<dbReference type="EMBL" id="CM047588">
    <property type="protein sequence ID" value="KAI9906078.1"/>
    <property type="molecule type" value="Genomic_DNA"/>
</dbReference>
<accession>A0ACC0VK04</accession>
<sequence>MDVSFDFAAYSRRYQLNAQKAATQAVATAQAQRLAASAVEARGAQARADYVVKAQAQVNAQQALKVQSQVQIHANAQKLHAQTLAAAQAQRLSLVQAQAKDQFASKDYIAKAQSHISWATVQTSLSSTSMSSLVSEHKAQKLQAQKQVNAQKVHAQVLATAQAQGLKPMQAQ</sequence>
<proteinExistence type="predicted"/>
<evidence type="ECO:0000313" key="2">
    <source>
        <dbReference type="Proteomes" id="UP001163321"/>
    </source>
</evidence>
<gene>
    <name evidence="1" type="ORF">PsorP6_013699</name>
</gene>
<evidence type="ECO:0000313" key="1">
    <source>
        <dbReference type="EMBL" id="KAI9906078.1"/>
    </source>
</evidence>
<protein>
    <submittedName>
        <fullName evidence="1">Uncharacterized protein</fullName>
    </submittedName>
</protein>
<comment type="caution">
    <text evidence="1">The sequence shown here is derived from an EMBL/GenBank/DDBJ whole genome shotgun (WGS) entry which is preliminary data.</text>
</comment>
<name>A0ACC0VK04_9STRA</name>
<dbReference type="Proteomes" id="UP001163321">
    <property type="component" value="Chromosome 9"/>
</dbReference>
<keyword evidence="2" id="KW-1185">Reference proteome</keyword>
<organism evidence="1 2">
    <name type="scientific">Peronosclerospora sorghi</name>
    <dbReference type="NCBI Taxonomy" id="230839"/>
    <lineage>
        <taxon>Eukaryota</taxon>
        <taxon>Sar</taxon>
        <taxon>Stramenopiles</taxon>
        <taxon>Oomycota</taxon>
        <taxon>Peronosporomycetes</taxon>
        <taxon>Peronosporales</taxon>
        <taxon>Peronosporaceae</taxon>
        <taxon>Peronosclerospora</taxon>
    </lineage>
</organism>